<evidence type="ECO:0000313" key="5">
    <source>
        <dbReference type="Proteomes" id="UP000698752"/>
    </source>
</evidence>
<evidence type="ECO:0000313" key="4">
    <source>
        <dbReference type="EMBL" id="MBR0649276.1"/>
    </source>
</evidence>
<dbReference type="RefSeq" id="WP_211867082.1">
    <property type="nucleotide sequence ID" value="NZ_JAAEDI010000005.1"/>
</dbReference>
<dbReference type="InterPro" id="IPR018976">
    <property type="entry name" value="Imelysin-like"/>
</dbReference>
<keyword evidence="5" id="KW-1185">Reference proteome</keyword>
<dbReference type="Proteomes" id="UP000698752">
    <property type="component" value="Unassembled WGS sequence"/>
</dbReference>
<protein>
    <submittedName>
        <fullName evidence="4">Imelysin family protein</fullName>
    </submittedName>
</protein>
<dbReference type="CDD" id="cd14659">
    <property type="entry name" value="Imelysin-like_IPPA"/>
    <property type="match status" value="1"/>
</dbReference>
<feature type="domain" description="Imelysin-like" evidence="3">
    <location>
        <begin position="40"/>
        <end position="333"/>
    </location>
</feature>
<accession>A0ABS5EE32</accession>
<comment type="subcellular location">
    <subcellularLocation>
        <location evidence="1">Cell envelope</location>
    </subcellularLocation>
</comment>
<proteinExistence type="predicted"/>
<dbReference type="Pfam" id="PF09375">
    <property type="entry name" value="Peptidase_M75"/>
    <property type="match status" value="1"/>
</dbReference>
<dbReference type="EMBL" id="JAAEDI010000005">
    <property type="protein sequence ID" value="MBR0649276.1"/>
    <property type="molecule type" value="Genomic_DNA"/>
</dbReference>
<reference evidence="5" key="1">
    <citation type="journal article" date="2021" name="Syst. Appl. Microbiol.">
        <title>Roseomonas hellenica sp. nov., isolated from roots of wild-growing Alkanna tinctoria.</title>
        <authorList>
            <person name="Rat A."/>
            <person name="Naranjo H.D."/>
            <person name="Lebbe L."/>
            <person name="Cnockaert M."/>
            <person name="Krigas N."/>
            <person name="Grigoriadou K."/>
            <person name="Maloupa E."/>
            <person name="Willems A."/>
        </authorList>
    </citation>
    <scope>NUCLEOTIDE SEQUENCE [LARGE SCALE GENOMIC DNA]</scope>
    <source>
        <strain evidence="5">LMG 31159</strain>
    </source>
</reference>
<keyword evidence="2" id="KW-0732">Signal</keyword>
<comment type="caution">
    <text evidence="4">The sequence shown here is derived from an EMBL/GenBank/DDBJ whole genome shotgun (WGS) entry which is preliminary data.</text>
</comment>
<evidence type="ECO:0000256" key="2">
    <source>
        <dbReference type="ARBA" id="ARBA00022729"/>
    </source>
</evidence>
<dbReference type="InterPro" id="IPR038352">
    <property type="entry name" value="Imelysin_sf"/>
</dbReference>
<gene>
    <name evidence="4" type="ORF">GXW78_06360</name>
</gene>
<sequence length="356" mass="38264">MPTRRLVLAALILTPVAAARGQEVEAVQRAAIRRAVAQHIIPGYTAFAEAARAFATASEAARADPAQAEAARRAWVATDLAFQRIRHLRFGPLDDFDRGFRISFFPDTRNSIGREMGELLRAADPAQVTPDAFRRGRVAAQGLPASERLLFGDEAPRLAAADQPFRRVLLAAIGTNLATMGDDMLQAWTRSERPYGTLLEGTPDGGYASTLDGVVTLFKNVVGGLEFLAEREVARVLGPSLREAFPRRAEAWRSGESLALVRASLAAQQQFWTVTFAPMTEAADPALAREVADLYAEAVAAAGRIAPSLEVAVTTPDGRAAVEDLLRPLGTLRRLLAERVAPAIGLPLGFNSMDGD</sequence>
<organism evidence="4 5">
    <name type="scientific">Neoroseomonas terrae</name>
    <dbReference type="NCBI Taxonomy" id="424799"/>
    <lineage>
        <taxon>Bacteria</taxon>
        <taxon>Pseudomonadati</taxon>
        <taxon>Pseudomonadota</taxon>
        <taxon>Alphaproteobacteria</taxon>
        <taxon>Acetobacterales</taxon>
        <taxon>Acetobacteraceae</taxon>
        <taxon>Neoroseomonas</taxon>
    </lineage>
</organism>
<dbReference type="Gene3D" id="1.20.1420.20">
    <property type="entry name" value="M75 peptidase, HXXE motif"/>
    <property type="match status" value="1"/>
</dbReference>
<evidence type="ECO:0000256" key="1">
    <source>
        <dbReference type="ARBA" id="ARBA00004196"/>
    </source>
</evidence>
<name>A0ABS5EE32_9PROT</name>
<dbReference type="InterPro" id="IPR034984">
    <property type="entry name" value="Imelysin-like_IPPA"/>
</dbReference>
<evidence type="ECO:0000259" key="3">
    <source>
        <dbReference type="Pfam" id="PF09375"/>
    </source>
</evidence>